<proteinExistence type="predicted"/>
<feature type="transmembrane region" description="Helical" evidence="2">
    <location>
        <begin position="35"/>
        <end position="54"/>
    </location>
</feature>
<keyword evidence="2" id="KW-0812">Transmembrane</keyword>
<name>A0ABP7FZD9_9ACTN</name>
<dbReference type="InterPro" id="IPR008613">
    <property type="entry name" value="Excalibur_Ca-bd_domain"/>
</dbReference>
<gene>
    <name evidence="4" type="ORF">GCM10023082_54450</name>
</gene>
<keyword evidence="2" id="KW-0472">Membrane</keyword>
<dbReference type="Pfam" id="PF05901">
    <property type="entry name" value="Excalibur"/>
    <property type="match status" value="1"/>
</dbReference>
<protein>
    <recommendedName>
        <fullName evidence="3">Excalibur calcium-binding domain-containing protein</fullName>
    </recommendedName>
</protein>
<feature type="domain" description="Excalibur calcium-binding" evidence="3">
    <location>
        <begin position="142"/>
        <end position="178"/>
    </location>
</feature>
<keyword evidence="5" id="KW-1185">Reference proteome</keyword>
<sequence length="178" mass="17611">MARNEPPAWPQATNPYNAGDGGRGAARGKWTRKRVLVPAAAVLFLTGLVIGAAGSGTDPDTRTVAAAAAPTVTETATATVTATPPPAEPTVTATVTESAEPAPTVTVTKTRTVHVTARPAAPRAATGSGGSDGGGAGGGSAYYANCTAARAAGVTPLYRGQPGYDNHLDRDGDGVACE</sequence>
<organism evidence="4 5">
    <name type="scientific">Streptomyces tremellae</name>
    <dbReference type="NCBI Taxonomy" id="1124239"/>
    <lineage>
        <taxon>Bacteria</taxon>
        <taxon>Bacillati</taxon>
        <taxon>Actinomycetota</taxon>
        <taxon>Actinomycetes</taxon>
        <taxon>Kitasatosporales</taxon>
        <taxon>Streptomycetaceae</taxon>
        <taxon>Streptomyces</taxon>
    </lineage>
</organism>
<evidence type="ECO:0000313" key="4">
    <source>
        <dbReference type="EMBL" id="GAA3751720.1"/>
    </source>
</evidence>
<comment type="caution">
    <text evidence="4">The sequence shown here is derived from an EMBL/GenBank/DDBJ whole genome shotgun (WGS) entry which is preliminary data.</text>
</comment>
<reference evidence="5" key="1">
    <citation type="journal article" date="2019" name="Int. J. Syst. Evol. Microbiol.">
        <title>The Global Catalogue of Microorganisms (GCM) 10K type strain sequencing project: providing services to taxonomists for standard genome sequencing and annotation.</title>
        <authorList>
            <consortium name="The Broad Institute Genomics Platform"/>
            <consortium name="The Broad Institute Genome Sequencing Center for Infectious Disease"/>
            <person name="Wu L."/>
            <person name="Ma J."/>
        </authorList>
    </citation>
    <scope>NUCLEOTIDE SEQUENCE [LARGE SCALE GENOMIC DNA]</scope>
    <source>
        <strain evidence="5">JCM 30846</strain>
    </source>
</reference>
<evidence type="ECO:0000256" key="2">
    <source>
        <dbReference type="SAM" id="Phobius"/>
    </source>
</evidence>
<evidence type="ECO:0000259" key="3">
    <source>
        <dbReference type="SMART" id="SM00894"/>
    </source>
</evidence>
<dbReference type="EMBL" id="BAABEP010000055">
    <property type="protein sequence ID" value="GAA3751720.1"/>
    <property type="molecule type" value="Genomic_DNA"/>
</dbReference>
<evidence type="ECO:0000313" key="5">
    <source>
        <dbReference type="Proteomes" id="UP001499884"/>
    </source>
</evidence>
<evidence type="ECO:0000256" key="1">
    <source>
        <dbReference type="SAM" id="MobiDB-lite"/>
    </source>
</evidence>
<feature type="region of interest" description="Disordered" evidence="1">
    <location>
        <begin position="156"/>
        <end position="178"/>
    </location>
</feature>
<dbReference type="SMART" id="SM00894">
    <property type="entry name" value="Excalibur"/>
    <property type="match status" value="1"/>
</dbReference>
<feature type="region of interest" description="Disordered" evidence="1">
    <location>
        <begin position="1"/>
        <end position="26"/>
    </location>
</feature>
<accession>A0ABP7FZD9</accession>
<dbReference type="Proteomes" id="UP001499884">
    <property type="component" value="Unassembled WGS sequence"/>
</dbReference>
<keyword evidence="2" id="KW-1133">Transmembrane helix</keyword>
<dbReference type="RefSeq" id="WP_345652928.1">
    <property type="nucleotide sequence ID" value="NZ_BAABEP010000055.1"/>
</dbReference>
<feature type="compositionally biased region" description="Basic and acidic residues" evidence="1">
    <location>
        <begin position="166"/>
        <end position="178"/>
    </location>
</feature>